<evidence type="ECO:0000313" key="5">
    <source>
        <dbReference type="Proteomes" id="UP001178508"/>
    </source>
</evidence>
<dbReference type="InterPro" id="IPR016186">
    <property type="entry name" value="C-type_lectin-like/link_sf"/>
</dbReference>
<dbReference type="SUPFAM" id="SSF56436">
    <property type="entry name" value="C-type lectin-like"/>
    <property type="match status" value="1"/>
</dbReference>
<dbReference type="Gene3D" id="3.10.100.10">
    <property type="entry name" value="Mannose-Binding Protein A, subunit A"/>
    <property type="match status" value="1"/>
</dbReference>
<gene>
    <name evidence="4" type="ORF">XNOV1_A017653</name>
</gene>
<dbReference type="SMART" id="SM00034">
    <property type="entry name" value="CLECT"/>
    <property type="match status" value="1"/>
</dbReference>
<dbReference type="PROSITE" id="PS50041">
    <property type="entry name" value="C_TYPE_LECTIN_2"/>
    <property type="match status" value="1"/>
</dbReference>
<protein>
    <submittedName>
        <fullName evidence="4">Type-2 ice-structuring protein-like isoform X1</fullName>
    </submittedName>
</protein>
<dbReference type="Proteomes" id="UP001178508">
    <property type="component" value="Chromosome 3"/>
</dbReference>
<evidence type="ECO:0000256" key="2">
    <source>
        <dbReference type="SAM" id="SignalP"/>
    </source>
</evidence>
<accession>A0AAV1EWS6</accession>
<evidence type="ECO:0000313" key="4">
    <source>
        <dbReference type="EMBL" id="CAJ1053003.1"/>
    </source>
</evidence>
<dbReference type="CDD" id="cd00037">
    <property type="entry name" value="CLECT"/>
    <property type="match status" value="1"/>
</dbReference>
<dbReference type="AlphaFoldDB" id="A0AAV1EWS6"/>
<evidence type="ECO:0000259" key="3">
    <source>
        <dbReference type="PROSITE" id="PS50041"/>
    </source>
</evidence>
<reference evidence="4" key="1">
    <citation type="submission" date="2023-08" db="EMBL/GenBank/DDBJ databases">
        <authorList>
            <person name="Alioto T."/>
            <person name="Alioto T."/>
            <person name="Gomez Garrido J."/>
        </authorList>
    </citation>
    <scope>NUCLEOTIDE SEQUENCE</scope>
</reference>
<dbReference type="Pfam" id="PF00059">
    <property type="entry name" value="Lectin_C"/>
    <property type="match status" value="1"/>
</dbReference>
<keyword evidence="1" id="KW-1015">Disulfide bond</keyword>
<dbReference type="InterPro" id="IPR001304">
    <property type="entry name" value="C-type_lectin-like"/>
</dbReference>
<keyword evidence="2" id="KW-0732">Signal</keyword>
<keyword evidence="5" id="KW-1185">Reference proteome</keyword>
<name>A0AAV1EWS6_XYRNO</name>
<dbReference type="PROSITE" id="PS00615">
    <property type="entry name" value="C_TYPE_LECTIN_1"/>
    <property type="match status" value="1"/>
</dbReference>
<dbReference type="PANTHER" id="PTHR22803">
    <property type="entry name" value="MANNOSE, PHOSPHOLIPASE, LECTIN RECEPTOR RELATED"/>
    <property type="match status" value="1"/>
</dbReference>
<dbReference type="InterPro" id="IPR050111">
    <property type="entry name" value="C-type_lectin/snaclec_domain"/>
</dbReference>
<dbReference type="InterPro" id="IPR016187">
    <property type="entry name" value="CTDL_fold"/>
</dbReference>
<evidence type="ECO:0000256" key="1">
    <source>
        <dbReference type="ARBA" id="ARBA00023157"/>
    </source>
</evidence>
<proteinExistence type="predicted"/>
<dbReference type="InterPro" id="IPR018378">
    <property type="entry name" value="C-type_lectin_CS"/>
</dbReference>
<dbReference type="EMBL" id="OY660866">
    <property type="protein sequence ID" value="CAJ1053003.1"/>
    <property type="molecule type" value="Genomic_DNA"/>
</dbReference>
<feature type="chain" id="PRO_5043639894" evidence="2">
    <location>
        <begin position="20"/>
        <end position="165"/>
    </location>
</feature>
<feature type="domain" description="C-type lectin" evidence="3">
    <location>
        <begin position="41"/>
        <end position="156"/>
    </location>
</feature>
<organism evidence="4 5">
    <name type="scientific">Xyrichtys novacula</name>
    <name type="common">Pearly razorfish</name>
    <name type="synonym">Hemipteronotus novacula</name>
    <dbReference type="NCBI Taxonomy" id="13765"/>
    <lineage>
        <taxon>Eukaryota</taxon>
        <taxon>Metazoa</taxon>
        <taxon>Chordata</taxon>
        <taxon>Craniata</taxon>
        <taxon>Vertebrata</taxon>
        <taxon>Euteleostomi</taxon>
        <taxon>Actinopterygii</taxon>
        <taxon>Neopterygii</taxon>
        <taxon>Teleostei</taxon>
        <taxon>Neoteleostei</taxon>
        <taxon>Acanthomorphata</taxon>
        <taxon>Eupercaria</taxon>
        <taxon>Labriformes</taxon>
        <taxon>Labridae</taxon>
        <taxon>Xyrichtys</taxon>
    </lineage>
</organism>
<sequence>MKLLTVSALLCGLFALTAAVEELEDVVKRTSPPFCTESSKLQQRVFIFVDKKLTWAEAESNCVSMGGHLASVHSLATHNLVRRLIKRRANRNSNAWIGGSDQSWESVWQWTDGTCFHYNKWLTGQPNNSGNQDCLQISLNGWEDRRCSCRQPSVCALVLFYPLVR</sequence>
<feature type="signal peptide" evidence="2">
    <location>
        <begin position="1"/>
        <end position="19"/>
    </location>
</feature>